<gene>
    <name evidence="7" type="ORF">FPZ12_006120</name>
</gene>
<dbReference type="InterPro" id="IPR007213">
    <property type="entry name" value="Ppm1/Ppm2/Tcmp"/>
</dbReference>
<dbReference type="Gene3D" id="3.40.50.150">
    <property type="entry name" value="Vaccinia Virus protein VP39"/>
    <property type="match status" value="1"/>
</dbReference>
<dbReference type="Proteomes" id="UP000319769">
    <property type="component" value="Unassembled WGS sequence"/>
</dbReference>
<dbReference type="InterPro" id="IPR011610">
    <property type="entry name" value="SAM_mthyl_Trfase_ML2640-like"/>
</dbReference>
<keyword evidence="4" id="KW-0808">Transferase</keyword>
<proteinExistence type="inferred from homology"/>
<evidence type="ECO:0000256" key="6">
    <source>
        <dbReference type="RuleBase" id="RU362030"/>
    </source>
</evidence>
<keyword evidence="8" id="KW-1185">Reference proteome</keyword>
<evidence type="ECO:0000256" key="5">
    <source>
        <dbReference type="ARBA" id="ARBA00022691"/>
    </source>
</evidence>
<organism evidence="7 8">
    <name type="scientific">Amycolatopsis acidicola</name>
    <dbReference type="NCBI Taxonomy" id="2596893"/>
    <lineage>
        <taxon>Bacteria</taxon>
        <taxon>Bacillati</taxon>
        <taxon>Actinomycetota</taxon>
        <taxon>Actinomycetes</taxon>
        <taxon>Pseudonocardiales</taxon>
        <taxon>Pseudonocardiaceae</taxon>
        <taxon>Amycolatopsis</taxon>
    </lineage>
</organism>
<dbReference type="InterPro" id="IPR029063">
    <property type="entry name" value="SAM-dependent_MTases_sf"/>
</dbReference>
<keyword evidence="3 6" id="KW-0489">Methyltransferase</keyword>
<comment type="function">
    <text evidence="1 6">Exhibits S-adenosyl-L-methionine-dependent methyltransferase activity.</text>
</comment>
<evidence type="ECO:0000256" key="4">
    <source>
        <dbReference type="ARBA" id="ARBA00022679"/>
    </source>
</evidence>
<dbReference type="OrthoDB" id="9806164at2"/>
<dbReference type="PANTHER" id="PTHR43619:SF2">
    <property type="entry name" value="S-ADENOSYL-L-METHIONINE-DEPENDENT METHYLTRANSFERASES SUPERFAMILY PROTEIN"/>
    <property type="match status" value="1"/>
</dbReference>
<dbReference type="NCBIfam" id="TIGR00027">
    <property type="entry name" value="mthyl_TIGR00027"/>
    <property type="match status" value="1"/>
</dbReference>
<dbReference type="AlphaFoldDB" id="A0A5N0VHD0"/>
<dbReference type="EC" id="2.1.1.-" evidence="6"/>
<evidence type="ECO:0000256" key="3">
    <source>
        <dbReference type="ARBA" id="ARBA00022603"/>
    </source>
</evidence>
<reference evidence="7" key="1">
    <citation type="submission" date="2019-09" db="EMBL/GenBank/DDBJ databases">
        <authorList>
            <person name="Teo W.F.A."/>
            <person name="Duangmal K."/>
        </authorList>
    </citation>
    <scope>NUCLEOTIDE SEQUENCE [LARGE SCALE GENOMIC DNA]</scope>
    <source>
        <strain evidence="7">K81G1</strain>
    </source>
</reference>
<dbReference type="GO" id="GO:0032259">
    <property type="term" value="P:methylation"/>
    <property type="evidence" value="ECO:0007669"/>
    <property type="project" value="UniProtKB-KW"/>
</dbReference>
<evidence type="ECO:0000313" key="8">
    <source>
        <dbReference type="Proteomes" id="UP000319769"/>
    </source>
</evidence>
<dbReference type="RefSeq" id="WP_144757935.1">
    <property type="nucleotide sequence ID" value="NZ_VMNW02000005.1"/>
</dbReference>
<dbReference type="EMBL" id="VMNW02000005">
    <property type="protein sequence ID" value="KAA9165636.1"/>
    <property type="molecule type" value="Genomic_DNA"/>
</dbReference>
<protein>
    <recommendedName>
        <fullName evidence="6">S-adenosyl-L-methionine-dependent methyltransferase</fullName>
        <ecNumber evidence="6">2.1.1.-</ecNumber>
    </recommendedName>
</protein>
<comment type="similarity">
    <text evidence="2 6">Belongs to the UPF0677 family.</text>
</comment>
<dbReference type="GO" id="GO:0008168">
    <property type="term" value="F:methyltransferase activity"/>
    <property type="evidence" value="ECO:0007669"/>
    <property type="project" value="UniProtKB-UniRule"/>
</dbReference>
<dbReference type="PANTHER" id="PTHR43619">
    <property type="entry name" value="S-ADENOSYL-L-METHIONINE-DEPENDENT METHYLTRANSFERASE YKTD-RELATED"/>
    <property type="match status" value="1"/>
</dbReference>
<sequence>MVRESSNTALLAAAARAAHPLVDAEPHVFTDPLAAALLGEQAEELLAYHRLHGDHPVLRGARAQVVVRARHAEARLAESGLRQYILLGAGLDSFAYRNNAGVRVFEVDHAASIESKRARLTAAAIAVPDSVRHVTVDFDADPLAEKLAAAGFDLAEPAFVSWLGVTMYLGEESLRRTLAALAGFAPGTQLVADYFVPPSRLDENAAAVARFSAEHGEPWLSCPTPAEMSALLTAHGFTPRTDLSLREAVDPALWQRTDGFRPNDNARLVHAARAQSV</sequence>
<dbReference type="Pfam" id="PF04072">
    <property type="entry name" value="LCM"/>
    <property type="match status" value="1"/>
</dbReference>
<evidence type="ECO:0000256" key="2">
    <source>
        <dbReference type="ARBA" id="ARBA00008138"/>
    </source>
</evidence>
<dbReference type="SUPFAM" id="SSF53335">
    <property type="entry name" value="S-adenosyl-L-methionine-dependent methyltransferases"/>
    <property type="match status" value="1"/>
</dbReference>
<accession>A0A5N0VHD0</accession>
<evidence type="ECO:0000256" key="1">
    <source>
        <dbReference type="ARBA" id="ARBA00003907"/>
    </source>
</evidence>
<comment type="caution">
    <text evidence="7">The sequence shown here is derived from an EMBL/GenBank/DDBJ whole genome shotgun (WGS) entry which is preliminary data.</text>
</comment>
<name>A0A5N0VHD0_9PSEU</name>
<evidence type="ECO:0000313" key="7">
    <source>
        <dbReference type="EMBL" id="KAA9165636.1"/>
    </source>
</evidence>
<keyword evidence="5 6" id="KW-0949">S-adenosyl-L-methionine</keyword>